<reference evidence="2" key="2">
    <citation type="journal article" date="2020" name="Nat. Commun.">
        <title>Large-scale genome sequencing of mycorrhizal fungi provides insights into the early evolution of symbiotic traits.</title>
        <authorList>
            <person name="Miyauchi S."/>
            <person name="Kiss E."/>
            <person name="Kuo A."/>
            <person name="Drula E."/>
            <person name="Kohler A."/>
            <person name="Sanchez-Garcia M."/>
            <person name="Morin E."/>
            <person name="Andreopoulos B."/>
            <person name="Barry K.W."/>
            <person name="Bonito G."/>
            <person name="Buee M."/>
            <person name="Carver A."/>
            <person name="Chen C."/>
            <person name="Cichocki N."/>
            <person name="Clum A."/>
            <person name="Culley D."/>
            <person name="Crous P.W."/>
            <person name="Fauchery L."/>
            <person name="Girlanda M."/>
            <person name="Hayes R.D."/>
            <person name="Keri Z."/>
            <person name="LaButti K."/>
            <person name="Lipzen A."/>
            <person name="Lombard V."/>
            <person name="Magnuson J."/>
            <person name="Maillard F."/>
            <person name="Murat C."/>
            <person name="Nolan M."/>
            <person name="Ohm R.A."/>
            <person name="Pangilinan J."/>
            <person name="Pereira M.F."/>
            <person name="Perotto S."/>
            <person name="Peter M."/>
            <person name="Pfister S."/>
            <person name="Riley R."/>
            <person name="Sitrit Y."/>
            <person name="Stielow J.B."/>
            <person name="Szollosi G."/>
            <person name="Zifcakova L."/>
            <person name="Stursova M."/>
            <person name="Spatafora J.W."/>
            <person name="Tedersoo L."/>
            <person name="Vaario L.M."/>
            <person name="Yamada A."/>
            <person name="Yan M."/>
            <person name="Wang P."/>
            <person name="Xu J."/>
            <person name="Bruns T."/>
            <person name="Baldrian P."/>
            <person name="Vilgalys R."/>
            <person name="Dunand C."/>
            <person name="Henrissat B."/>
            <person name="Grigoriev I.V."/>
            <person name="Hibbett D."/>
            <person name="Nagy L.G."/>
            <person name="Martin F.M."/>
        </authorList>
    </citation>
    <scope>NUCLEOTIDE SEQUENCE</scope>
    <source>
        <strain evidence="2">BED1</strain>
    </source>
</reference>
<comment type="caution">
    <text evidence="2">The sequence shown here is derived from an EMBL/GenBank/DDBJ whole genome shotgun (WGS) entry which is preliminary data.</text>
</comment>
<dbReference type="Proteomes" id="UP001194468">
    <property type="component" value="Unassembled WGS sequence"/>
</dbReference>
<keyword evidence="3" id="KW-1185">Reference proteome</keyword>
<feature type="compositionally biased region" description="Basic and acidic residues" evidence="1">
    <location>
        <begin position="229"/>
        <end position="242"/>
    </location>
</feature>
<accession>A0AAD4C7R2</accession>
<gene>
    <name evidence="2" type="ORF">L210DRAFT_3755283</name>
</gene>
<feature type="region of interest" description="Disordered" evidence="1">
    <location>
        <begin position="299"/>
        <end position="342"/>
    </location>
</feature>
<dbReference type="EMBL" id="WHUW01000001">
    <property type="protein sequence ID" value="KAF8452040.1"/>
    <property type="molecule type" value="Genomic_DNA"/>
</dbReference>
<name>A0AAD4C7R2_BOLED</name>
<sequence>MWILCMLATEHDAKKAGSEVRSTSYLGVDFQFGGVDQRKIFTYVELYLPRLGYAKRANTFVPDLMGEETLELHDEHLPWAFNFRQLASKKLERLGDKVVDALRYDDRHCSNRLYTWWCMETSPTHDKLQTLCKITQSPGGHFQVVPGSSMVIDFLRGGSVHPSSPRGALAGSIWNTRAWTLQEYIAAKAIRFYTEDWTLYKDLEMLNHKKSSRRRSRPLRAVDGTSSRLEQHSGKIASRFDKEDDEAGMEPTGEDKESRQVEMPTLEAVVALVSSGNQSDSPSQTLVALESDGTFQLPTFDETTGKPEQRVSNTVRTASGRAGYLKRVSEDSAPHSYPSWQT</sequence>
<evidence type="ECO:0000256" key="1">
    <source>
        <dbReference type="SAM" id="MobiDB-lite"/>
    </source>
</evidence>
<feature type="region of interest" description="Disordered" evidence="1">
    <location>
        <begin position="210"/>
        <end position="261"/>
    </location>
</feature>
<evidence type="ECO:0000313" key="3">
    <source>
        <dbReference type="Proteomes" id="UP001194468"/>
    </source>
</evidence>
<evidence type="ECO:0000313" key="2">
    <source>
        <dbReference type="EMBL" id="KAF8452040.1"/>
    </source>
</evidence>
<proteinExistence type="predicted"/>
<reference evidence="2" key="1">
    <citation type="submission" date="2019-10" db="EMBL/GenBank/DDBJ databases">
        <authorList>
            <consortium name="DOE Joint Genome Institute"/>
            <person name="Kuo A."/>
            <person name="Miyauchi S."/>
            <person name="Kiss E."/>
            <person name="Drula E."/>
            <person name="Kohler A."/>
            <person name="Sanchez-Garcia M."/>
            <person name="Andreopoulos B."/>
            <person name="Barry K.W."/>
            <person name="Bonito G."/>
            <person name="Buee M."/>
            <person name="Carver A."/>
            <person name="Chen C."/>
            <person name="Cichocki N."/>
            <person name="Clum A."/>
            <person name="Culley D."/>
            <person name="Crous P.W."/>
            <person name="Fauchery L."/>
            <person name="Girlanda M."/>
            <person name="Hayes R."/>
            <person name="Keri Z."/>
            <person name="LaButti K."/>
            <person name="Lipzen A."/>
            <person name="Lombard V."/>
            <person name="Magnuson J."/>
            <person name="Maillard F."/>
            <person name="Morin E."/>
            <person name="Murat C."/>
            <person name="Nolan M."/>
            <person name="Ohm R."/>
            <person name="Pangilinan J."/>
            <person name="Pereira M."/>
            <person name="Perotto S."/>
            <person name="Peter M."/>
            <person name="Riley R."/>
            <person name="Sitrit Y."/>
            <person name="Stielow B."/>
            <person name="Szollosi G."/>
            <person name="Zifcakova L."/>
            <person name="Stursova M."/>
            <person name="Spatafora J.W."/>
            <person name="Tedersoo L."/>
            <person name="Vaario L.-M."/>
            <person name="Yamada A."/>
            <person name="Yan M."/>
            <person name="Wang P."/>
            <person name="Xu J."/>
            <person name="Bruns T."/>
            <person name="Baldrian P."/>
            <person name="Vilgalys R."/>
            <person name="Henrissat B."/>
            <person name="Grigoriev I.V."/>
            <person name="Hibbett D."/>
            <person name="Nagy L.G."/>
            <person name="Martin F.M."/>
        </authorList>
    </citation>
    <scope>NUCLEOTIDE SEQUENCE</scope>
    <source>
        <strain evidence="2">BED1</strain>
    </source>
</reference>
<protein>
    <submittedName>
        <fullName evidence="2">Uncharacterized protein</fullName>
    </submittedName>
</protein>
<dbReference type="AlphaFoldDB" id="A0AAD4C7R2"/>
<organism evidence="2 3">
    <name type="scientific">Boletus edulis BED1</name>
    <dbReference type="NCBI Taxonomy" id="1328754"/>
    <lineage>
        <taxon>Eukaryota</taxon>
        <taxon>Fungi</taxon>
        <taxon>Dikarya</taxon>
        <taxon>Basidiomycota</taxon>
        <taxon>Agaricomycotina</taxon>
        <taxon>Agaricomycetes</taxon>
        <taxon>Agaricomycetidae</taxon>
        <taxon>Boletales</taxon>
        <taxon>Boletineae</taxon>
        <taxon>Boletaceae</taxon>
        <taxon>Boletoideae</taxon>
        <taxon>Boletus</taxon>
    </lineage>
</organism>